<dbReference type="Proteomes" id="UP001595604">
    <property type="component" value="Unassembled WGS sequence"/>
</dbReference>
<evidence type="ECO:0000313" key="4">
    <source>
        <dbReference type="Proteomes" id="UP001595604"/>
    </source>
</evidence>
<feature type="domain" description="Anti-sigma factor NepR" evidence="2">
    <location>
        <begin position="22"/>
        <end position="55"/>
    </location>
</feature>
<evidence type="ECO:0000313" key="3">
    <source>
        <dbReference type="EMBL" id="MFC3172899.1"/>
    </source>
</evidence>
<comment type="caution">
    <text evidence="3">The sequence shown here is derived from an EMBL/GenBank/DDBJ whole genome shotgun (WGS) entry which is preliminary data.</text>
</comment>
<name>A0ABV7IKZ2_9SPHN</name>
<dbReference type="Pfam" id="PF18557">
    <property type="entry name" value="NepR"/>
    <property type="match status" value="1"/>
</dbReference>
<sequence length="57" mass="6351">MTNDKATKPMRPAPPREGRRAQPEWADGLKQLYDAVLDEPLPDSFADLIAKLDESGK</sequence>
<dbReference type="InterPro" id="IPR041649">
    <property type="entry name" value="NepR"/>
</dbReference>
<reference evidence="4" key="1">
    <citation type="journal article" date="2019" name="Int. J. Syst. Evol. Microbiol.">
        <title>The Global Catalogue of Microorganisms (GCM) 10K type strain sequencing project: providing services to taxonomists for standard genome sequencing and annotation.</title>
        <authorList>
            <consortium name="The Broad Institute Genomics Platform"/>
            <consortium name="The Broad Institute Genome Sequencing Center for Infectious Disease"/>
            <person name="Wu L."/>
            <person name="Ma J."/>
        </authorList>
    </citation>
    <scope>NUCLEOTIDE SEQUENCE [LARGE SCALE GENOMIC DNA]</scope>
    <source>
        <strain evidence="4">KCTC 42984</strain>
    </source>
</reference>
<evidence type="ECO:0000256" key="1">
    <source>
        <dbReference type="SAM" id="MobiDB-lite"/>
    </source>
</evidence>
<proteinExistence type="predicted"/>
<organism evidence="3 4">
    <name type="scientific">Novosphingobium bradum</name>
    <dbReference type="NCBI Taxonomy" id="1737444"/>
    <lineage>
        <taxon>Bacteria</taxon>
        <taxon>Pseudomonadati</taxon>
        <taxon>Pseudomonadota</taxon>
        <taxon>Alphaproteobacteria</taxon>
        <taxon>Sphingomonadales</taxon>
        <taxon>Sphingomonadaceae</taxon>
        <taxon>Novosphingobium</taxon>
    </lineage>
</organism>
<evidence type="ECO:0000259" key="2">
    <source>
        <dbReference type="Pfam" id="PF18557"/>
    </source>
</evidence>
<gene>
    <name evidence="3" type="ORF">ACFOD9_01395</name>
</gene>
<dbReference type="EMBL" id="JBHRTQ010000002">
    <property type="protein sequence ID" value="MFC3172899.1"/>
    <property type="molecule type" value="Genomic_DNA"/>
</dbReference>
<accession>A0ABV7IKZ2</accession>
<feature type="region of interest" description="Disordered" evidence="1">
    <location>
        <begin position="1"/>
        <end position="24"/>
    </location>
</feature>
<keyword evidence="4" id="KW-1185">Reference proteome</keyword>
<dbReference type="RefSeq" id="WP_379508296.1">
    <property type="nucleotide sequence ID" value="NZ_JBHRTQ010000002.1"/>
</dbReference>
<protein>
    <submittedName>
        <fullName evidence="3">NepR family anti-sigma factor</fullName>
    </submittedName>
</protein>